<keyword evidence="1" id="KW-0802">TPR repeat</keyword>
<gene>
    <name evidence="2" type="ORF">CEX98_08545</name>
</gene>
<name>A0A2A5JSA4_PSEO7</name>
<dbReference type="PROSITE" id="PS50005">
    <property type="entry name" value="TPR"/>
    <property type="match status" value="1"/>
</dbReference>
<comment type="caution">
    <text evidence="2">The sequence shown here is derived from an EMBL/GenBank/DDBJ whole genome shotgun (WGS) entry which is preliminary data.</text>
</comment>
<dbReference type="Pfam" id="PF13424">
    <property type="entry name" value="TPR_12"/>
    <property type="match status" value="1"/>
</dbReference>
<dbReference type="InterPro" id="IPR019734">
    <property type="entry name" value="TPR_rpt"/>
</dbReference>
<dbReference type="EMBL" id="NKHF01000037">
    <property type="protein sequence ID" value="PCK32219.1"/>
    <property type="molecule type" value="Genomic_DNA"/>
</dbReference>
<dbReference type="Gene3D" id="1.25.40.10">
    <property type="entry name" value="Tetratricopeptide repeat domain"/>
    <property type="match status" value="1"/>
</dbReference>
<feature type="repeat" description="TPR" evidence="1">
    <location>
        <begin position="172"/>
        <end position="205"/>
    </location>
</feature>
<dbReference type="SMART" id="SM00028">
    <property type="entry name" value="TPR"/>
    <property type="match status" value="3"/>
</dbReference>
<reference evidence="3" key="1">
    <citation type="journal article" date="2019" name="Genome Announc.">
        <title>Draft Genome Sequence of Pseudoalteromonas piscicida Strain 36Y ROTHPW, an Hypersaline Seawater Isolate from the South Coast of Sonora, Mexico.</title>
        <authorList>
            <person name="Sanchez-Diaz R."/>
            <person name="Molina-Garza Z.J."/>
            <person name="Cruz-Suarez L.E."/>
            <person name="Selvin J."/>
            <person name="Kiran G.S."/>
            <person name="Ibarra-Gamez J.C."/>
            <person name="Gomez-Gil B."/>
            <person name="Galaviz-Silva L."/>
        </authorList>
    </citation>
    <scope>NUCLEOTIDE SEQUENCE [LARGE SCALE GENOMIC DNA]</scope>
    <source>
        <strain evidence="3">36Y_RITHPW</strain>
    </source>
</reference>
<sequence>MLHALVLVSSLAVLTPDELFKTLKVIQEQNISNPTRALQTYKNARPSLPREPSRGLYEIHLAGLKSGIRTNNQEQVREVIGLFSEEDTWLDYLTYEKGQVATFLAIYFRRNSQFELAERNYECAMRFSNTEQKQKIINNLAVLYRTTGQLDKATNILVKALSEFQEEAHLQAALNNNLANVYFDLGKYADAAELYRQAFLYHQKAGQTYEASYVGLNLLNAYILSERWDSYRRYINTVTMRVEQTKDTELITVLKWQSFTFQKKVEALELNTEQRTFLMDTLPMLMETDYSNNLTRYVSLMQLPALTALYKELANKEHVKAVDGAGIGYDNISLSWCK</sequence>
<dbReference type="InterPro" id="IPR011990">
    <property type="entry name" value="TPR-like_helical_dom_sf"/>
</dbReference>
<dbReference type="Proteomes" id="UP000228621">
    <property type="component" value="Unassembled WGS sequence"/>
</dbReference>
<protein>
    <submittedName>
        <fullName evidence="2">Uncharacterized protein</fullName>
    </submittedName>
</protein>
<dbReference type="RefSeq" id="WP_099641668.1">
    <property type="nucleotide sequence ID" value="NZ_NKHF01000037.1"/>
</dbReference>
<accession>A0A2A5JSA4</accession>
<organism evidence="2 3">
    <name type="scientific">Pseudoalteromonas piscicida</name>
    <dbReference type="NCBI Taxonomy" id="43662"/>
    <lineage>
        <taxon>Bacteria</taxon>
        <taxon>Pseudomonadati</taxon>
        <taxon>Pseudomonadota</taxon>
        <taxon>Gammaproteobacteria</taxon>
        <taxon>Alteromonadales</taxon>
        <taxon>Pseudoalteromonadaceae</taxon>
        <taxon>Pseudoalteromonas</taxon>
    </lineage>
</organism>
<dbReference type="SUPFAM" id="SSF48452">
    <property type="entry name" value="TPR-like"/>
    <property type="match status" value="1"/>
</dbReference>
<evidence type="ECO:0000313" key="2">
    <source>
        <dbReference type="EMBL" id="PCK32219.1"/>
    </source>
</evidence>
<dbReference type="AlphaFoldDB" id="A0A2A5JSA4"/>
<dbReference type="OrthoDB" id="6283701at2"/>
<evidence type="ECO:0000256" key="1">
    <source>
        <dbReference type="PROSITE-ProRule" id="PRU00339"/>
    </source>
</evidence>
<proteinExistence type="predicted"/>
<evidence type="ECO:0000313" key="3">
    <source>
        <dbReference type="Proteomes" id="UP000228621"/>
    </source>
</evidence>
<keyword evidence="3" id="KW-1185">Reference proteome</keyword>